<evidence type="ECO:0000313" key="2">
    <source>
        <dbReference type="Proteomes" id="UP000058857"/>
    </source>
</evidence>
<evidence type="ECO:0000313" key="1">
    <source>
        <dbReference type="EMBL" id="ALO27474.1"/>
    </source>
</evidence>
<dbReference type="PATRIC" id="fig|280505.15.peg.3194"/>
<name>A0A0S2IV03_LEPBO</name>
<proteinExistence type="predicted"/>
<accession>A0A0S2IV03</accession>
<protein>
    <submittedName>
        <fullName evidence="1">Uncharacterized protein</fullName>
    </submittedName>
</protein>
<dbReference type="Proteomes" id="UP000058857">
    <property type="component" value="Chromosome 1"/>
</dbReference>
<organism evidence="1">
    <name type="scientific">Leptospira borgpetersenii serovar Ballum</name>
    <dbReference type="NCBI Taxonomy" id="280505"/>
    <lineage>
        <taxon>Bacteria</taxon>
        <taxon>Pseudomonadati</taxon>
        <taxon>Spirochaetota</taxon>
        <taxon>Spirochaetia</taxon>
        <taxon>Leptospirales</taxon>
        <taxon>Leptospiraceae</taxon>
        <taxon>Leptospira</taxon>
    </lineage>
</organism>
<gene>
    <name evidence="1" type="ORF">LBBP_03274</name>
</gene>
<sequence length="39" mass="4940">MFQRIVQSYWNKEYPTNEFLYRNSKADFIFIRKVEIHNI</sequence>
<dbReference type="AlphaFoldDB" id="A0A0S2IV03"/>
<reference evidence="1 2" key="1">
    <citation type="journal article" date="2015" name="PLoS Negl. Trop. Dis.">
        <title>Distribution of Plasmids in Distinct Leptospira Pathogenic Species.</title>
        <authorList>
            <person name="Wang Y."/>
            <person name="Zhuang X."/>
            <person name="Zhong Y."/>
            <person name="Zhang C."/>
            <person name="Zhang Y."/>
            <person name="Zeng L."/>
            <person name="Zhu Y."/>
            <person name="He P."/>
            <person name="Dong K."/>
            <person name="Pal U."/>
            <person name="Guo X."/>
            <person name="Qin J."/>
        </authorList>
    </citation>
    <scope>NUCLEOTIDE SEQUENCE [LARGE SCALE GENOMIC DNA]</scope>
    <source>
        <strain evidence="1 2">56604</strain>
    </source>
</reference>
<dbReference type="EMBL" id="CP012029">
    <property type="protein sequence ID" value="ALO27474.1"/>
    <property type="molecule type" value="Genomic_DNA"/>
</dbReference>